<name>A0A0M0LI67_9BACI</name>
<gene>
    <name evidence="1" type="ORF">AMD01_02265</name>
</gene>
<dbReference type="Pfam" id="PF08968">
    <property type="entry name" value="DUF1885"/>
    <property type="match status" value="1"/>
</dbReference>
<evidence type="ECO:0000313" key="2">
    <source>
        <dbReference type="Proteomes" id="UP000037558"/>
    </source>
</evidence>
<dbReference type="SUPFAM" id="SSF111171">
    <property type="entry name" value="Rbstp2229 protein"/>
    <property type="match status" value="1"/>
</dbReference>
<accession>A0A0M0LI67</accession>
<dbReference type="Gene3D" id="3.30.310.120">
    <property type="entry name" value="Rbstp2229 like protein"/>
    <property type="match status" value="1"/>
</dbReference>
<organism evidence="1 2">
    <name type="scientific">Priestia koreensis</name>
    <dbReference type="NCBI Taxonomy" id="284581"/>
    <lineage>
        <taxon>Bacteria</taxon>
        <taxon>Bacillati</taxon>
        <taxon>Bacillota</taxon>
        <taxon>Bacilli</taxon>
        <taxon>Bacillales</taxon>
        <taxon>Bacillaceae</taxon>
        <taxon>Priestia</taxon>
    </lineage>
</organism>
<comment type="caution">
    <text evidence="1">The sequence shown here is derived from an EMBL/GenBank/DDBJ whole genome shotgun (WGS) entry which is preliminary data.</text>
</comment>
<dbReference type="Gene3D" id="1.20.5.850">
    <property type="entry name" value="Rbstp2229 protein"/>
    <property type="match status" value="1"/>
</dbReference>
<proteinExistence type="predicted"/>
<sequence length="129" mass="14779">MDVEHISYIHLTSTSTQKSITFEELKTWLTYYENLLTKTGQQLNWEYEQTGFPYKVMETESSLYLKGTLPQYYSILLDITVTDETAAIKIALPSKATHGDKGKANELAKFLAKKLKGQLQLFNGRIMSF</sequence>
<dbReference type="Proteomes" id="UP000037558">
    <property type="component" value="Unassembled WGS sequence"/>
</dbReference>
<dbReference type="AlphaFoldDB" id="A0A0M0LI67"/>
<dbReference type="RefSeq" id="WP_053399756.1">
    <property type="nucleotide sequence ID" value="NZ_LILC01000002.1"/>
</dbReference>
<dbReference type="STRING" id="284581.AMD01_02265"/>
<dbReference type="InterPro" id="IPR036294">
    <property type="entry name" value="Rbstp2229-like_sf"/>
</dbReference>
<reference evidence="2" key="1">
    <citation type="submission" date="2015-08" db="EMBL/GenBank/DDBJ databases">
        <title>Fjat-14210 dsm16467.</title>
        <authorList>
            <person name="Liu B."/>
            <person name="Wang J."/>
            <person name="Zhu Y."/>
            <person name="Liu G."/>
            <person name="Chen Q."/>
            <person name="Chen Z."/>
            <person name="Lan J."/>
            <person name="Che J."/>
            <person name="Ge C."/>
            <person name="Shi H."/>
            <person name="Pan Z."/>
            <person name="Liu X."/>
        </authorList>
    </citation>
    <scope>NUCLEOTIDE SEQUENCE [LARGE SCALE GENOMIC DNA]</scope>
    <source>
        <strain evidence="2">DSM 16467</strain>
    </source>
</reference>
<dbReference type="PATRIC" id="fig|284581.3.peg.720"/>
<protein>
    <recommendedName>
        <fullName evidence="3">DUF1885 family protein</fullName>
    </recommendedName>
</protein>
<evidence type="ECO:0000313" key="1">
    <source>
        <dbReference type="EMBL" id="KOO50592.1"/>
    </source>
</evidence>
<evidence type="ECO:0008006" key="3">
    <source>
        <dbReference type="Google" id="ProtNLM"/>
    </source>
</evidence>
<dbReference type="InterPro" id="IPR015062">
    <property type="entry name" value="DUF1885"/>
</dbReference>
<dbReference type="EMBL" id="LILC01000002">
    <property type="protein sequence ID" value="KOO50592.1"/>
    <property type="molecule type" value="Genomic_DNA"/>
</dbReference>
<keyword evidence="2" id="KW-1185">Reference proteome</keyword>